<accession>A0A9W9KNT7</accession>
<dbReference type="PANTHER" id="PTHR48022">
    <property type="entry name" value="PLASTIDIC GLUCOSE TRANSPORTER 4"/>
    <property type="match status" value="1"/>
</dbReference>
<proteinExistence type="predicted"/>
<name>A0A9W9KNT7_9EURO</name>
<sequence>MRTKGAALATATNWITNFVIVEITPIGIQNLGWKFYIIWTVFNATFLPIIYLFYPETANRTLEDMDAYYRSNPSLIVIGDADAISTKRPTTYVQHQIENIHERAVYKVAHLESDKDKDLSVHVENMG</sequence>
<dbReference type="EMBL" id="JAPQKH010000002">
    <property type="protein sequence ID" value="KAJ5113699.1"/>
    <property type="molecule type" value="Genomic_DNA"/>
</dbReference>
<dbReference type="PANTHER" id="PTHR48022:SF26">
    <property type="entry name" value="MAJOR FACILITATOR SUPERFAMILY (MFS) PROFILE DOMAIN-CONTAINING PROTEIN-RELATED"/>
    <property type="match status" value="1"/>
</dbReference>
<keyword evidence="4 5" id="KW-0472">Membrane</keyword>
<dbReference type="SUPFAM" id="SSF103473">
    <property type="entry name" value="MFS general substrate transporter"/>
    <property type="match status" value="1"/>
</dbReference>
<reference evidence="6" key="2">
    <citation type="journal article" date="2023" name="IMA Fungus">
        <title>Comparative genomic study of the Penicillium genus elucidates a diverse pangenome and 15 lateral gene transfer events.</title>
        <authorList>
            <person name="Petersen C."/>
            <person name="Sorensen T."/>
            <person name="Nielsen M.R."/>
            <person name="Sondergaard T.E."/>
            <person name="Sorensen J.L."/>
            <person name="Fitzpatrick D.A."/>
            <person name="Frisvad J.C."/>
            <person name="Nielsen K.L."/>
        </authorList>
    </citation>
    <scope>NUCLEOTIDE SEQUENCE</scope>
    <source>
        <strain evidence="6">IBT 30069</strain>
    </source>
</reference>
<dbReference type="GO" id="GO:0016020">
    <property type="term" value="C:membrane"/>
    <property type="evidence" value="ECO:0007669"/>
    <property type="project" value="UniProtKB-SubCell"/>
</dbReference>
<gene>
    <name evidence="6" type="ORF">N7456_002233</name>
</gene>
<dbReference type="Gene3D" id="1.20.1250.20">
    <property type="entry name" value="MFS general substrate transporter like domains"/>
    <property type="match status" value="1"/>
</dbReference>
<dbReference type="AlphaFoldDB" id="A0A9W9KNT7"/>
<evidence type="ECO:0000313" key="7">
    <source>
        <dbReference type="Proteomes" id="UP001149165"/>
    </source>
</evidence>
<keyword evidence="2 5" id="KW-0812">Transmembrane</keyword>
<organism evidence="6 7">
    <name type="scientific">Penicillium angulare</name>
    <dbReference type="NCBI Taxonomy" id="116970"/>
    <lineage>
        <taxon>Eukaryota</taxon>
        <taxon>Fungi</taxon>
        <taxon>Dikarya</taxon>
        <taxon>Ascomycota</taxon>
        <taxon>Pezizomycotina</taxon>
        <taxon>Eurotiomycetes</taxon>
        <taxon>Eurotiomycetidae</taxon>
        <taxon>Eurotiales</taxon>
        <taxon>Aspergillaceae</taxon>
        <taxon>Penicillium</taxon>
    </lineage>
</organism>
<feature type="transmembrane region" description="Helical" evidence="5">
    <location>
        <begin position="35"/>
        <end position="54"/>
    </location>
</feature>
<dbReference type="InterPro" id="IPR050360">
    <property type="entry name" value="MFS_Sugar_Transporters"/>
</dbReference>
<evidence type="ECO:0000256" key="3">
    <source>
        <dbReference type="ARBA" id="ARBA00022989"/>
    </source>
</evidence>
<dbReference type="Pfam" id="PF00083">
    <property type="entry name" value="Sugar_tr"/>
    <property type="match status" value="1"/>
</dbReference>
<evidence type="ECO:0000256" key="5">
    <source>
        <dbReference type="SAM" id="Phobius"/>
    </source>
</evidence>
<comment type="subcellular location">
    <subcellularLocation>
        <location evidence="1">Membrane</location>
        <topology evidence="1">Multi-pass membrane protein</topology>
    </subcellularLocation>
</comment>
<dbReference type="Proteomes" id="UP001149165">
    <property type="component" value="Unassembled WGS sequence"/>
</dbReference>
<evidence type="ECO:0000256" key="2">
    <source>
        <dbReference type="ARBA" id="ARBA00022692"/>
    </source>
</evidence>
<evidence type="ECO:0000256" key="1">
    <source>
        <dbReference type="ARBA" id="ARBA00004141"/>
    </source>
</evidence>
<protein>
    <submittedName>
        <fullName evidence="6">General substrate transporter</fullName>
    </submittedName>
</protein>
<evidence type="ECO:0000313" key="6">
    <source>
        <dbReference type="EMBL" id="KAJ5113699.1"/>
    </source>
</evidence>
<evidence type="ECO:0000256" key="4">
    <source>
        <dbReference type="ARBA" id="ARBA00023136"/>
    </source>
</evidence>
<dbReference type="GO" id="GO:0005351">
    <property type="term" value="F:carbohydrate:proton symporter activity"/>
    <property type="evidence" value="ECO:0007669"/>
    <property type="project" value="TreeGrafter"/>
</dbReference>
<dbReference type="OrthoDB" id="4328907at2759"/>
<dbReference type="InterPro" id="IPR036259">
    <property type="entry name" value="MFS_trans_sf"/>
</dbReference>
<keyword evidence="3 5" id="KW-1133">Transmembrane helix</keyword>
<comment type="caution">
    <text evidence="6">The sequence shown here is derived from an EMBL/GenBank/DDBJ whole genome shotgun (WGS) entry which is preliminary data.</text>
</comment>
<dbReference type="InterPro" id="IPR005828">
    <property type="entry name" value="MFS_sugar_transport-like"/>
</dbReference>
<reference evidence="6" key="1">
    <citation type="submission" date="2022-11" db="EMBL/GenBank/DDBJ databases">
        <authorList>
            <person name="Petersen C."/>
        </authorList>
    </citation>
    <scope>NUCLEOTIDE SEQUENCE</scope>
    <source>
        <strain evidence="6">IBT 30069</strain>
    </source>
</reference>
<keyword evidence="7" id="KW-1185">Reference proteome</keyword>